<dbReference type="InterPro" id="IPR007015">
    <property type="entry name" value="DNA_pol_V/MYBBP1A"/>
</dbReference>
<feature type="compositionally biased region" description="Basic residues" evidence="3">
    <location>
        <begin position="839"/>
        <end position="853"/>
    </location>
</feature>
<keyword evidence="2" id="KW-0539">Nucleus</keyword>
<protein>
    <recommendedName>
        <fullName evidence="6">Myb-binding protein 1A</fullName>
    </recommendedName>
</protein>
<evidence type="ECO:0000256" key="2">
    <source>
        <dbReference type="ARBA" id="ARBA00023242"/>
    </source>
</evidence>
<feature type="compositionally biased region" description="Acidic residues" evidence="3">
    <location>
        <begin position="869"/>
        <end position="915"/>
    </location>
</feature>
<comment type="subcellular location">
    <subcellularLocation>
        <location evidence="1">Nucleus</location>
    </subcellularLocation>
</comment>
<organism evidence="4 5">
    <name type="scientific">Cymbomonas tetramitiformis</name>
    <dbReference type="NCBI Taxonomy" id="36881"/>
    <lineage>
        <taxon>Eukaryota</taxon>
        <taxon>Viridiplantae</taxon>
        <taxon>Chlorophyta</taxon>
        <taxon>Pyramimonadophyceae</taxon>
        <taxon>Pyramimonadales</taxon>
        <taxon>Pyramimonadaceae</taxon>
        <taxon>Cymbomonas</taxon>
    </lineage>
</organism>
<gene>
    <name evidence="4" type="ORF">CYMTET_6116</name>
</gene>
<evidence type="ECO:0000256" key="3">
    <source>
        <dbReference type="SAM" id="MobiDB-lite"/>
    </source>
</evidence>
<proteinExistence type="predicted"/>
<name>A0AAE0LIU0_9CHLO</name>
<dbReference type="GO" id="GO:0003677">
    <property type="term" value="F:DNA binding"/>
    <property type="evidence" value="ECO:0007669"/>
    <property type="project" value="InterPro"/>
</dbReference>
<evidence type="ECO:0008006" key="6">
    <source>
        <dbReference type="Google" id="ProtNLM"/>
    </source>
</evidence>
<reference evidence="4 5" key="1">
    <citation type="journal article" date="2015" name="Genome Biol. Evol.">
        <title>Comparative Genomics of a Bacterivorous Green Alga Reveals Evolutionary Causalities and Consequences of Phago-Mixotrophic Mode of Nutrition.</title>
        <authorList>
            <person name="Burns J.A."/>
            <person name="Paasch A."/>
            <person name="Narechania A."/>
            <person name="Kim E."/>
        </authorList>
    </citation>
    <scope>NUCLEOTIDE SEQUENCE [LARGE SCALE GENOMIC DNA]</scope>
    <source>
        <strain evidence="4 5">PLY_AMNH</strain>
    </source>
</reference>
<feature type="region of interest" description="Disordered" evidence="3">
    <location>
        <begin position="1"/>
        <end position="24"/>
    </location>
</feature>
<evidence type="ECO:0000313" key="4">
    <source>
        <dbReference type="EMBL" id="KAK3286324.1"/>
    </source>
</evidence>
<feature type="region of interest" description="Disordered" evidence="3">
    <location>
        <begin position="1272"/>
        <end position="1339"/>
    </location>
</feature>
<evidence type="ECO:0000313" key="5">
    <source>
        <dbReference type="Proteomes" id="UP001190700"/>
    </source>
</evidence>
<dbReference type="Pfam" id="PF04931">
    <property type="entry name" value="DNA_pol_phi"/>
    <property type="match status" value="1"/>
</dbReference>
<feature type="compositionally biased region" description="Basic and acidic residues" evidence="3">
    <location>
        <begin position="1291"/>
        <end position="1304"/>
    </location>
</feature>
<dbReference type="GO" id="GO:0005730">
    <property type="term" value="C:nucleolus"/>
    <property type="evidence" value="ECO:0007669"/>
    <property type="project" value="InterPro"/>
</dbReference>
<comment type="caution">
    <text evidence="4">The sequence shown here is derived from an EMBL/GenBank/DDBJ whole genome shotgun (WGS) entry which is preliminary data.</text>
</comment>
<accession>A0AAE0LIU0</accession>
<dbReference type="Proteomes" id="UP001190700">
    <property type="component" value="Unassembled WGS sequence"/>
</dbReference>
<feature type="region of interest" description="Disordered" evidence="3">
    <location>
        <begin position="334"/>
        <end position="386"/>
    </location>
</feature>
<sequence>MAKPQDAPVGEEQDGAKAVAASNARSIDSSVLQLFWDLAALESSRRQAATEELVKYLCAAQAAHDQENGTTEVPTPPDSASDKEKAEAAVAPCAPQVAYALRRLTRGLSSGREGARQGFAMSLAAVLSSLPCIAMTLAPALLAVNLEPVTGAAKAQEANDIHMGRLFGLGAVALAVQRRQAGAGKLKKAASVQLQAKIIEQVVVVAKSKSFLLQAGAAIVTQILKGYEGSMGELLEEAPTLAEWLKSDPSTATPETLMLLLTMRPQLPAAFAKECPLLPSGDAGEGDEALFAPEHLTKWTPLLKATTAYHPRLHSLWGILLGMLVPGLDAQAAATAKKPRKPNKARPASKAEGAEGAEGEEQDGADDEKEQPEGPPAANGKEERPRLTAIAETERFWEEVVEGSMVHSSHERKYLSMELFSLLLPHMPGTRVSALFSHSFMKLLVNNMSAKDNFLHKRSMKCAYDIVQFVITGSASPEAKVAITASLQQYGGGRFDQLTGTATVASLLATQDTSSVNLHVKRLMVTFCRPLEASGAAPREDDGVDAAVAATGKRMWAIEQLGAVWKSKSGDQAVQLAIMRFLLVHCAFSVHGDPKPMEQELQIDGGLPSPELPENVRERCGQRLLQLMASATNQYVNKARGPQGNKGKEAKAEKYAEQQGKEVGVDMAGILFAYCTKLERHTKSAQLVRSLSEADTATREQAAATVADVQTQAEEAAAEGGVDAMAKAAKLRSFGGMLQLLLFHQLVEPEGGYAPLLEELPVVFHKFSDPTPAPPPHPDDEPGMADPHFMDVLMDVLLALLARPSAPLRDAAERVFRGWVNDVTGTGVKDMLRVLDKKGKRQRLRARGSKRKGKNSEGDVVEREGSGDERDDDIDDDSDDSDEDVLSDEDEEDEEEEEEEEEEVEDEDEDEEEAEAPSLVPRPGPGDGVDKANGEEEEEDMDDEAMFKMDALLGAAYQSNQKEKQREKQKAETLMHFKFRVCTLLEIYVKKVPGSAHLASMVAPLLRALKAAEAPEPHGGHHLVKRISALITSGVCKGRDRPTEGGEGMPVDSLVQQLKKCSRLASRSSSKPVCGAAAACCTFIMRQISAAAPEGNPEASACLGQMLKEYFERKTCRLPRSFFETTAWRVPWAPAVLLPIITAATTGARNDYLQVESAVMLAAALKPLEGKPAKVTAVVKRHMDPLGRALLGLLKTKFGKAARRTEALKAVCGVLERLPRVFEGQKVSALMDGEVLVALEDAAAELVAGGEGAQAPKKLTSSLTRLQVILGTHQAGKGKKRPEAPTQSTPKADKRQKTESEAPKTPKTPKRRKDDVSTVAEKGTSEKAKSTTKKQKKEK</sequence>
<feature type="compositionally biased region" description="Basic residues" evidence="3">
    <location>
        <begin position="1330"/>
        <end position="1339"/>
    </location>
</feature>
<feature type="compositionally biased region" description="Basic and acidic residues" evidence="3">
    <location>
        <begin position="854"/>
        <end position="868"/>
    </location>
</feature>
<dbReference type="PANTHER" id="PTHR13213:SF2">
    <property type="entry name" value="MYB-BINDING PROTEIN 1A"/>
    <property type="match status" value="1"/>
</dbReference>
<dbReference type="GO" id="GO:0006355">
    <property type="term" value="P:regulation of DNA-templated transcription"/>
    <property type="evidence" value="ECO:0007669"/>
    <property type="project" value="InterPro"/>
</dbReference>
<dbReference type="EMBL" id="LGRX02001332">
    <property type="protein sequence ID" value="KAK3286324.1"/>
    <property type="molecule type" value="Genomic_DNA"/>
</dbReference>
<keyword evidence="5" id="KW-1185">Reference proteome</keyword>
<feature type="region of interest" description="Disordered" evidence="3">
    <location>
        <begin position="839"/>
        <end position="942"/>
    </location>
</feature>
<feature type="compositionally biased region" description="Acidic residues" evidence="3">
    <location>
        <begin position="355"/>
        <end position="370"/>
    </location>
</feature>
<dbReference type="PANTHER" id="PTHR13213">
    <property type="entry name" value="MYB-BINDING PROTEIN 1A FAMILY MEMBER"/>
    <property type="match status" value="1"/>
</dbReference>
<evidence type="ECO:0000256" key="1">
    <source>
        <dbReference type="ARBA" id="ARBA00004123"/>
    </source>
</evidence>